<gene>
    <name evidence="1" type="ORF">Daura_19550</name>
</gene>
<evidence type="ECO:0008006" key="3">
    <source>
        <dbReference type="Google" id="ProtNLM"/>
    </source>
</evidence>
<protein>
    <recommendedName>
        <fullName evidence="3">DUF1579 domain-containing protein</fullName>
    </recommendedName>
</protein>
<evidence type="ECO:0000313" key="1">
    <source>
        <dbReference type="EMBL" id="UWZ58169.1"/>
    </source>
</evidence>
<reference evidence="1" key="1">
    <citation type="submission" date="2021-04" db="EMBL/GenBank/DDBJ databases">
        <title>Dactylosporangium aurantiacum NRRL B-8018 full assembly.</title>
        <authorList>
            <person name="Hartkoorn R.C."/>
            <person name="Beaudoing E."/>
            <person name="Hot D."/>
        </authorList>
    </citation>
    <scope>NUCLEOTIDE SEQUENCE</scope>
    <source>
        <strain evidence="1">NRRL B-8018</strain>
    </source>
</reference>
<keyword evidence="2" id="KW-1185">Reference proteome</keyword>
<sequence>MRNPDVEALDVLVGEWKLTIADAWFLEPPGTKQHGSATARWIGDAFVELRAELNGEHMWHFMFGRSDANGQLVTLYHDPRPTSRVFRTTFAGGEWVMLREDPDFHQRFVATVTADRIDGHWDASQDAGVTWRKDFDLIFERST</sequence>
<dbReference type="OrthoDB" id="4210699at2"/>
<dbReference type="EMBL" id="CP073767">
    <property type="protein sequence ID" value="UWZ58169.1"/>
    <property type="molecule type" value="Genomic_DNA"/>
</dbReference>
<proteinExistence type="predicted"/>
<dbReference type="AlphaFoldDB" id="A0A9Q9IL58"/>
<dbReference type="KEGG" id="daur:Daura_19550"/>
<evidence type="ECO:0000313" key="2">
    <source>
        <dbReference type="Proteomes" id="UP001058003"/>
    </source>
</evidence>
<dbReference type="RefSeq" id="WP_033361788.1">
    <property type="nucleotide sequence ID" value="NZ_CP073767.1"/>
</dbReference>
<accession>A0A9Q9IL58</accession>
<name>A0A9Q9IL58_9ACTN</name>
<dbReference type="Proteomes" id="UP001058003">
    <property type="component" value="Chromosome"/>
</dbReference>
<organism evidence="1 2">
    <name type="scientific">Dactylosporangium aurantiacum</name>
    <dbReference type="NCBI Taxonomy" id="35754"/>
    <lineage>
        <taxon>Bacteria</taxon>
        <taxon>Bacillati</taxon>
        <taxon>Actinomycetota</taxon>
        <taxon>Actinomycetes</taxon>
        <taxon>Micromonosporales</taxon>
        <taxon>Micromonosporaceae</taxon>
        <taxon>Dactylosporangium</taxon>
    </lineage>
</organism>